<dbReference type="InterPro" id="IPR006317">
    <property type="entry name" value="Ubiquinol_cyt_c_Rdtase_Fe-S-su"/>
</dbReference>
<evidence type="ECO:0000256" key="5">
    <source>
        <dbReference type="ARBA" id="ARBA00012951"/>
    </source>
</evidence>
<keyword evidence="11" id="KW-0479">Metal-binding</keyword>
<keyword evidence="14 23" id="KW-1133">Transmembrane helix</keyword>
<dbReference type="InterPro" id="IPR019470">
    <property type="entry name" value="Ubiq_cytC_Rdtase_Fe-S_su_TAT"/>
</dbReference>
<dbReference type="EMBL" id="DRNB01000348">
    <property type="protein sequence ID" value="HHJ65073.1"/>
    <property type="molecule type" value="Genomic_DNA"/>
</dbReference>
<dbReference type="InterPro" id="IPR014349">
    <property type="entry name" value="Rieske_Fe-S_prot"/>
</dbReference>
<evidence type="ECO:0000256" key="13">
    <source>
        <dbReference type="ARBA" id="ARBA00022982"/>
    </source>
</evidence>
<dbReference type="InterPro" id="IPR006311">
    <property type="entry name" value="TAT_signal"/>
</dbReference>
<keyword evidence="17 23" id="KW-0472">Membrane</keyword>
<dbReference type="PANTHER" id="PTHR10134">
    <property type="entry name" value="CYTOCHROME B-C1 COMPLEX SUBUNIT RIESKE, MITOCHONDRIAL"/>
    <property type="match status" value="1"/>
</dbReference>
<comment type="similarity">
    <text evidence="3">Belongs to the Rieske iron-sulfur protein family.</text>
</comment>
<evidence type="ECO:0000256" key="1">
    <source>
        <dbReference type="ARBA" id="ARBA00002444"/>
    </source>
</evidence>
<dbReference type="InterPro" id="IPR005805">
    <property type="entry name" value="Rieske_Fe-S_prot_C"/>
</dbReference>
<keyword evidence="18" id="KW-1015">Disulfide bond</keyword>
<evidence type="ECO:0000256" key="21">
    <source>
        <dbReference type="ARBA" id="ARBA00034078"/>
    </source>
</evidence>
<sequence>MEASRRDFINIALGGMGALGALGAIYPILKTLAPSAASTTEAKVEIDIDSVSELNVRVTSWKGKPLFVLKLPPDLSQKYDYKVRENLKNSAGKLNQDLLGDKPVFALIGVCTHLGCIPLWKPEGSDAVKAAYLHCPCHGGLYTPWGDCIGGPPPRPLFVPPQKIEGNKLIVGEPGFIEQLI</sequence>
<evidence type="ECO:0000256" key="20">
    <source>
        <dbReference type="ARBA" id="ARBA00032409"/>
    </source>
</evidence>
<dbReference type="AlphaFoldDB" id="A0A7C5Q4C5"/>
<comment type="cofactor">
    <cofactor evidence="21">
        <name>[2Fe-2S] cluster</name>
        <dbReference type="ChEBI" id="CHEBI:190135"/>
    </cofactor>
</comment>
<organism evidence="25">
    <name type="scientific">Aquifex aeolicus</name>
    <dbReference type="NCBI Taxonomy" id="63363"/>
    <lineage>
        <taxon>Bacteria</taxon>
        <taxon>Pseudomonadati</taxon>
        <taxon>Aquificota</taxon>
        <taxon>Aquificia</taxon>
        <taxon>Aquificales</taxon>
        <taxon>Aquificaceae</taxon>
        <taxon>Aquifex</taxon>
    </lineage>
</organism>
<dbReference type="Proteomes" id="UP000885792">
    <property type="component" value="Unassembled WGS sequence"/>
</dbReference>
<comment type="subcellular location">
    <subcellularLocation>
        <location evidence="2">Cell membrane</location>
        <topology evidence="2">Single-pass membrane protein</topology>
    </subcellularLocation>
</comment>
<dbReference type="Pfam" id="PF00355">
    <property type="entry name" value="Rieske"/>
    <property type="match status" value="1"/>
</dbReference>
<comment type="function">
    <text evidence="1">Component of the ubiquinol-cytochrome c reductase complex (complex III or cytochrome b-c1 complex), which is a respiratory chain that generates an electrochemical potential coupled to ATP synthesis.</text>
</comment>
<evidence type="ECO:0000256" key="12">
    <source>
        <dbReference type="ARBA" id="ARBA00022967"/>
    </source>
</evidence>
<keyword evidence="9 23" id="KW-0812">Transmembrane</keyword>
<feature type="transmembrane region" description="Helical" evidence="23">
    <location>
        <begin position="7"/>
        <end position="29"/>
    </location>
</feature>
<dbReference type="SUPFAM" id="SSF50022">
    <property type="entry name" value="ISP domain"/>
    <property type="match status" value="1"/>
</dbReference>
<name>A0A7C5Q4C5_AQUAO</name>
<evidence type="ECO:0000256" key="14">
    <source>
        <dbReference type="ARBA" id="ARBA00022989"/>
    </source>
</evidence>
<keyword evidence="15" id="KW-0408">Iron</keyword>
<dbReference type="InterPro" id="IPR017941">
    <property type="entry name" value="Rieske_2Fe-2S"/>
</dbReference>
<keyword evidence="16" id="KW-0411">Iron-sulfur</keyword>
<keyword evidence="10" id="KW-0001">2Fe-2S</keyword>
<evidence type="ECO:0000256" key="16">
    <source>
        <dbReference type="ARBA" id="ARBA00023014"/>
    </source>
</evidence>
<comment type="subunit">
    <text evidence="4 22">The main subunits of complex b-c1 are: cytochrome b, cytochrome c1 and the Rieske protein.</text>
</comment>
<comment type="caution">
    <text evidence="25">The sequence shown here is derived from an EMBL/GenBank/DDBJ whole genome shotgun (WGS) entry which is preliminary data.</text>
</comment>
<evidence type="ECO:0000256" key="7">
    <source>
        <dbReference type="ARBA" id="ARBA00022448"/>
    </source>
</evidence>
<keyword evidence="12" id="KW-1278">Translocase</keyword>
<dbReference type="GO" id="GO:0046872">
    <property type="term" value="F:metal ion binding"/>
    <property type="evidence" value="ECO:0007669"/>
    <property type="project" value="UniProtKB-KW"/>
</dbReference>
<dbReference type="EC" id="7.1.1.8" evidence="5"/>
<keyword evidence="8" id="KW-1003">Cell membrane</keyword>
<dbReference type="PROSITE" id="PS51318">
    <property type="entry name" value="TAT"/>
    <property type="match status" value="1"/>
</dbReference>
<dbReference type="PROSITE" id="PS51296">
    <property type="entry name" value="RIESKE"/>
    <property type="match status" value="1"/>
</dbReference>
<keyword evidence="13" id="KW-0249">Electron transport</keyword>
<protein>
    <recommendedName>
        <fullName evidence="6">Ubiquinol-cytochrome c reductase iron-sulfur subunit</fullName>
        <ecNumber evidence="5">7.1.1.8</ecNumber>
    </recommendedName>
    <alternativeName>
        <fullName evidence="20">Rieske iron-sulfur protein</fullName>
    </alternativeName>
</protein>
<evidence type="ECO:0000259" key="24">
    <source>
        <dbReference type="PROSITE" id="PS51296"/>
    </source>
</evidence>
<dbReference type="Gene3D" id="1.20.5.510">
    <property type="entry name" value="Single helix bin"/>
    <property type="match status" value="1"/>
</dbReference>
<reference evidence="25" key="1">
    <citation type="journal article" date="2020" name="mSystems">
        <title>Genome- and Community-Level Interaction Insights into Carbon Utilization and Element Cycling Functions of Hydrothermarchaeota in Hydrothermal Sediment.</title>
        <authorList>
            <person name="Zhou Z."/>
            <person name="Liu Y."/>
            <person name="Xu W."/>
            <person name="Pan J."/>
            <person name="Luo Z.H."/>
            <person name="Li M."/>
        </authorList>
    </citation>
    <scope>NUCLEOTIDE SEQUENCE [LARGE SCALE GENOMIC DNA]</scope>
    <source>
        <strain evidence="25">HyVt-501</strain>
    </source>
</reference>
<accession>A0A7C5Q4C5</accession>
<dbReference type="GO" id="GO:0005886">
    <property type="term" value="C:plasma membrane"/>
    <property type="evidence" value="ECO:0007669"/>
    <property type="project" value="UniProtKB-SubCell"/>
</dbReference>
<gene>
    <name evidence="25" type="primary">petA</name>
    <name evidence="25" type="ORF">ENJ61_09255</name>
</gene>
<evidence type="ECO:0000256" key="17">
    <source>
        <dbReference type="ARBA" id="ARBA00023136"/>
    </source>
</evidence>
<dbReference type="Pfam" id="PF10399">
    <property type="entry name" value="UCR_Fe-S_N"/>
    <property type="match status" value="1"/>
</dbReference>
<dbReference type="GO" id="GO:0051537">
    <property type="term" value="F:2 iron, 2 sulfur cluster binding"/>
    <property type="evidence" value="ECO:0007669"/>
    <property type="project" value="UniProtKB-KW"/>
</dbReference>
<comment type="catalytic activity">
    <reaction evidence="19">
        <text>a quinol + 2 Fe(III)-[cytochrome c](out) = a quinone + 2 Fe(II)-[cytochrome c](out) + 2 H(+)(out)</text>
        <dbReference type="Rhea" id="RHEA:11484"/>
        <dbReference type="Rhea" id="RHEA-COMP:10350"/>
        <dbReference type="Rhea" id="RHEA-COMP:14399"/>
        <dbReference type="ChEBI" id="CHEBI:15378"/>
        <dbReference type="ChEBI" id="CHEBI:24646"/>
        <dbReference type="ChEBI" id="CHEBI:29033"/>
        <dbReference type="ChEBI" id="CHEBI:29034"/>
        <dbReference type="ChEBI" id="CHEBI:132124"/>
        <dbReference type="EC" id="7.1.1.8"/>
    </reaction>
</comment>
<evidence type="ECO:0000256" key="15">
    <source>
        <dbReference type="ARBA" id="ARBA00023004"/>
    </source>
</evidence>
<evidence type="ECO:0000256" key="19">
    <source>
        <dbReference type="ARBA" id="ARBA00029351"/>
    </source>
</evidence>
<proteinExistence type="inferred from homology"/>
<keyword evidence="7" id="KW-0813">Transport</keyword>
<dbReference type="PRINTS" id="PR00162">
    <property type="entry name" value="RIESKE"/>
</dbReference>
<dbReference type="InterPro" id="IPR036922">
    <property type="entry name" value="Rieske_2Fe-2S_sf"/>
</dbReference>
<dbReference type="GO" id="GO:0008121">
    <property type="term" value="F:quinol-cytochrome-c reductase activity"/>
    <property type="evidence" value="ECO:0007669"/>
    <property type="project" value="UniProtKB-EC"/>
</dbReference>
<evidence type="ECO:0000256" key="4">
    <source>
        <dbReference type="ARBA" id="ARBA00011649"/>
    </source>
</evidence>
<evidence type="ECO:0000256" key="18">
    <source>
        <dbReference type="ARBA" id="ARBA00023157"/>
    </source>
</evidence>
<evidence type="ECO:0000256" key="9">
    <source>
        <dbReference type="ARBA" id="ARBA00022692"/>
    </source>
</evidence>
<evidence type="ECO:0000256" key="8">
    <source>
        <dbReference type="ARBA" id="ARBA00022475"/>
    </source>
</evidence>
<evidence type="ECO:0000256" key="6">
    <source>
        <dbReference type="ARBA" id="ARBA00019816"/>
    </source>
</evidence>
<evidence type="ECO:0000256" key="2">
    <source>
        <dbReference type="ARBA" id="ARBA00004162"/>
    </source>
</evidence>
<evidence type="ECO:0000256" key="22">
    <source>
        <dbReference type="RuleBase" id="RU004497"/>
    </source>
</evidence>
<evidence type="ECO:0000256" key="23">
    <source>
        <dbReference type="SAM" id="Phobius"/>
    </source>
</evidence>
<dbReference type="Gene3D" id="2.102.10.10">
    <property type="entry name" value="Rieske [2Fe-2S] iron-sulphur domain"/>
    <property type="match status" value="1"/>
</dbReference>
<dbReference type="NCBIfam" id="TIGR01416">
    <property type="entry name" value="Rieske_proteo"/>
    <property type="match status" value="1"/>
</dbReference>
<evidence type="ECO:0000256" key="10">
    <source>
        <dbReference type="ARBA" id="ARBA00022714"/>
    </source>
</evidence>
<feature type="domain" description="Rieske" evidence="24">
    <location>
        <begin position="100"/>
        <end position="171"/>
    </location>
</feature>
<evidence type="ECO:0000256" key="11">
    <source>
        <dbReference type="ARBA" id="ARBA00022723"/>
    </source>
</evidence>
<evidence type="ECO:0000256" key="3">
    <source>
        <dbReference type="ARBA" id="ARBA00010651"/>
    </source>
</evidence>
<evidence type="ECO:0000313" key="25">
    <source>
        <dbReference type="EMBL" id="HHJ65073.1"/>
    </source>
</evidence>